<proteinExistence type="predicted"/>
<dbReference type="VEuPathDB" id="AmoebaDB:DICPUDRAFT_82541"/>
<evidence type="ECO:0000256" key="1">
    <source>
        <dbReference type="SAM" id="MobiDB-lite"/>
    </source>
</evidence>
<dbReference type="AlphaFoldDB" id="F0ZWU4"/>
<feature type="chain" id="PRO_5003265442" evidence="2">
    <location>
        <begin position="22"/>
        <end position="123"/>
    </location>
</feature>
<dbReference type="InParanoid" id="F0ZWU4"/>
<dbReference type="Proteomes" id="UP000001064">
    <property type="component" value="Unassembled WGS sequence"/>
</dbReference>
<organism evidence="3 4">
    <name type="scientific">Dictyostelium purpureum</name>
    <name type="common">Slime mold</name>
    <dbReference type="NCBI Taxonomy" id="5786"/>
    <lineage>
        <taxon>Eukaryota</taxon>
        <taxon>Amoebozoa</taxon>
        <taxon>Evosea</taxon>
        <taxon>Eumycetozoa</taxon>
        <taxon>Dictyostelia</taxon>
        <taxon>Dictyosteliales</taxon>
        <taxon>Dictyosteliaceae</taxon>
        <taxon>Dictyostelium</taxon>
    </lineage>
</organism>
<dbReference type="GeneID" id="10505634"/>
<evidence type="ECO:0000256" key="2">
    <source>
        <dbReference type="SAM" id="SignalP"/>
    </source>
</evidence>
<feature type="compositionally biased region" description="Low complexity" evidence="1">
    <location>
        <begin position="31"/>
        <end position="62"/>
    </location>
</feature>
<sequence length="123" mass="12454">MNFKQTIYLLVSIILLLSIKAYSHELDCDQCDSVQSSSDSKSIGPISDSGSQSAHSSASGSQFIHSSASDSGPQTIRSASDSGSQSIHSASGSQSAQSSASVSGSQSVNKCGSQSGSSNSQCP</sequence>
<protein>
    <submittedName>
        <fullName evidence="3">Uncharacterized protein</fullName>
    </submittedName>
</protein>
<dbReference type="RefSeq" id="XP_003291886.1">
    <property type="nucleotide sequence ID" value="XM_003291838.1"/>
</dbReference>
<feature type="signal peptide" evidence="2">
    <location>
        <begin position="1"/>
        <end position="21"/>
    </location>
</feature>
<dbReference type="KEGG" id="dpp:DICPUDRAFT_82541"/>
<name>F0ZWU4_DICPU</name>
<feature type="compositionally biased region" description="Polar residues" evidence="1">
    <location>
        <begin position="63"/>
        <end position="77"/>
    </location>
</feature>
<gene>
    <name evidence="3" type="ORF">DICPUDRAFT_82541</name>
</gene>
<accession>F0ZWU4</accession>
<feature type="compositionally biased region" description="Low complexity" evidence="1">
    <location>
        <begin position="78"/>
        <end position="123"/>
    </location>
</feature>
<keyword evidence="2" id="KW-0732">Signal</keyword>
<keyword evidence="4" id="KW-1185">Reference proteome</keyword>
<reference evidence="4" key="1">
    <citation type="journal article" date="2011" name="Genome Biol.">
        <title>Comparative genomics of the social amoebae Dictyostelium discoideum and Dictyostelium purpureum.</title>
        <authorList>
            <consortium name="US DOE Joint Genome Institute (JGI-PGF)"/>
            <person name="Sucgang R."/>
            <person name="Kuo A."/>
            <person name="Tian X."/>
            <person name="Salerno W."/>
            <person name="Parikh A."/>
            <person name="Feasley C.L."/>
            <person name="Dalin E."/>
            <person name="Tu H."/>
            <person name="Huang E."/>
            <person name="Barry K."/>
            <person name="Lindquist E."/>
            <person name="Shapiro H."/>
            <person name="Bruce D."/>
            <person name="Schmutz J."/>
            <person name="Salamov A."/>
            <person name="Fey P."/>
            <person name="Gaudet P."/>
            <person name="Anjard C."/>
            <person name="Babu M.M."/>
            <person name="Basu S."/>
            <person name="Bushmanova Y."/>
            <person name="van der Wel H."/>
            <person name="Katoh-Kurasawa M."/>
            <person name="Dinh C."/>
            <person name="Coutinho P.M."/>
            <person name="Saito T."/>
            <person name="Elias M."/>
            <person name="Schaap P."/>
            <person name="Kay R.R."/>
            <person name="Henrissat B."/>
            <person name="Eichinger L."/>
            <person name="Rivero F."/>
            <person name="Putnam N.H."/>
            <person name="West C.M."/>
            <person name="Loomis W.F."/>
            <person name="Chisholm R.L."/>
            <person name="Shaulsky G."/>
            <person name="Strassmann J.E."/>
            <person name="Queller D.C."/>
            <person name="Kuspa A."/>
            <person name="Grigoriev I.V."/>
        </authorList>
    </citation>
    <scope>NUCLEOTIDE SEQUENCE [LARGE SCALE GENOMIC DNA]</scope>
    <source>
        <strain evidence="4">QSDP1</strain>
    </source>
</reference>
<dbReference type="EMBL" id="GL871244">
    <property type="protein sequence ID" value="EGC31575.1"/>
    <property type="molecule type" value="Genomic_DNA"/>
</dbReference>
<evidence type="ECO:0000313" key="4">
    <source>
        <dbReference type="Proteomes" id="UP000001064"/>
    </source>
</evidence>
<evidence type="ECO:0000313" key="3">
    <source>
        <dbReference type="EMBL" id="EGC31575.1"/>
    </source>
</evidence>
<feature type="region of interest" description="Disordered" evidence="1">
    <location>
        <begin position="31"/>
        <end position="123"/>
    </location>
</feature>